<evidence type="ECO:0000256" key="4">
    <source>
        <dbReference type="ARBA" id="ARBA00022827"/>
    </source>
</evidence>
<protein>
    <submittedName>
        <fullName evidence="8">FAD dependent oxidoreductase</fullName>
    </submittedName>
</protein>
<dbReference type="GO" id="GO:0071949">
    <property type="term" value="F:FAD binding"/>
    <property type="evidence" value="ECO:0007669"/>
    <property type="project" value="InterPro"/>
</dbReference>
<dbReference type="STRING" id="1149755.A0A2J6QWA7"/>
<feature type="binding site" evidence="6">
    <location>
        <begin position="72"/>
        <end position="73"/>
    </location>
    <ligand>
        <name>FAD</name>
        <dbReference type="ChEBI" id="CHEBI:57692"/>
    </ligand>
</feature>
<dbReference type="AlphaFoldDB" id="A0A2J6QWA7"/>
<evidence type="ECO:0000313" key="9">
    <source>
        <dbReference type="Proteomes" id="UP000235786"/>
    </source>
</evidence>
<dbReference type="GO" id="GO:0003884">
    <property type="term" value="F:D-amino-acid oxidase activity"/>
    <property type="evidence" value="ECO:0007669"/>
    <property type="project" value="InterPro"/>
</dbReference>
<evidence type="ECO:0000313" key="8">
    <source>
        <dbReference type="EMBL" id="PMD30556.1"/>
    </source>
</evidence>
<gene>
    <name evidence="8" type="ORF">L207DRAFT_520047</name>
</gene>
<evidence type="ECO:0000256" key="6">
    <source>
        <dbReference type="PIRSR" id="PIRSR000189-1"/>
    </source>
</evidence>
<dbReference type="PIRSF" id="PIRSF000189">
    <property type="entry name" value="D-aa_oxidase"/>
    <property type="match status" value="1"/>
</dbReference>
<feature type="binding site" evidence="6">
    <location>
        <position position="349"/>
    </location>
    <ligand>
        <name>D-dopa</name>
        <dbReference type="ChEBI" id="CHEBI:149689"/>
    </ligand>
</feature>
<evidence type="ECO:0000256" key="5">
    <source>
        <dbReference type="ARBA" id="ARBA00023002"/>
    </source>
</evidence>
<dbReference type="SUPFAM" id="SSF54373">
    <property type="entry name" value="FAD-linked reductases, C-terminal domain"/>
    <property type="match status" value="1"/>
</dbReference>
<dbReference type="OrthoDB" id="2015447at2759"/>
<dbReference type="PANTHER" id="PTHR11530:SF25">
    <property type="entry name" value="FAD DEPENDENT OXIDOREDUCTASE DOMAIN-CONTAINING PROTEIN"/>
    <property type="match status" value="1"/>
</dbReference>
<keyword evidence="3" id="KW-0285">Flavoprotein</keyword>
<feature type="binding site" evidence="6">
    <location>
        <position position="237"/>
    </location>
    <ligand>
        <name>FAD</name>
        <dbReference type="ChEBI" id="CHEBI:57692"/>
    </ligand>
</feature>
<keyword evidence="4 6" id="KW-0274">FAD</keyword>
<dbReference type="SUPFAM" id="SSF51971">
    <property type="entry name" value="Nucleotide-binding domain"/>
    <property type="match status" value="1"/>
</dbReference>
<feature type="domain" description="FAD dependent oxidoreductase" evidence="7">
    <location>
        <begin position="32"/>
        <end position="403"/>
    </location>
</feature>
<evidence type="ECO:0000256" key="2">
    <source>
        <dbReference type="ARBA" id="ARBA00006730"/>
    </source>
</evidence>
<feature type="binding site" evidence="6">
    <location>
        <position position="387"/>
    </location>
    <ligand>
        <name>D-dopa</name>
        <dbReference type="ChEBI" id="CHEBI:149689"/>
    </ligand>
</feature>
<dbReference type="GO" id="GO:0019478">
    <property type="term" value="P:D-amino acid catabolic process"/>
    <property type="evidence" value="ECO:0007669"/>
    <property type="project" value="TreeGrafter"/>
</dbReference>
<proteinExistence type="inferred from homology"/>
<keyword evidence="9" id="KW-1185">Reference proteome</keyword>
<dbReference type="EMBL" id="KZ613966">
    <property type="protein sequence ID" value="PMD30556.1"/>
    <property type="molecule type" value="Genomic_DNA"/>
</dbReference>
<evidence type="ECO:0000256" key="1">
    <source>
        <dbReference type="ARBA" id="ARBA00001974"/>
    </source>
</evidence>
<dbReference type="Gene3D" id="3.30.9.10">
    <property type="entry name" value="D-Amino Acid Oxidase, subunit A, domain 2"/>
    <property type="match status" value="1"/>
</dbReference>
<reference evidence="8 9" key="1">
    <citation type="submission" date="2016-04" db="EMBL/GenBank/DDBJ databases">
        <title>A degradative enzymes factory behind the ericoid mycorrhizal symbiosis.</title>
        <authorList>
            <consortium name="DOE Joint Genome Institute"/>
            <person name="Martino E."/>
            <person name="Morin E."/>
            <person name="Grelet G."/>
            <person name="Kuo A."/>
            <person name="Kohler A."/>
            <person name="Daghino S."/>
            <person name="Barry K."/>
            <person name="Choi C."/>
            <person name="Cichocki N."/>
            <person name="Clum A."/>
            <person name="Copeland A."/>
            <person name="Hainaut M."/>
            <person name="Haridas S."/>
            <person name="Labutti K."/>
            <person name="Lindquist E."/>
            <person name="Lipzen A."/>
            <person name="Khouja H.-R."/>
            <person name="Murat C."/>
            <person name="Ohm R."/>
            <person name="Olson A."/>
            <person name="Spatafora J."/>
            <person name="Veneault-Fourrey C."/>
            <person name="Henrissat B."/>
            <person name="Grigoriev I."/>
            <person name="Martin F."/>
            <person name="Perotto S."/>
        </authorList>
    </citation>
    <scope>NUCLEOTIDE SEQUENCE [LARGE SCALE GENOMIC DNA]</scope>
    <source>
        <strain evidence="8 9">F</strain>
    </source>
</reference>
<dbReference type="GO" id="GO:0005737">
    <property type="term" value="C:cytoplasm"/>
    <property type="evidence" value="ECO:0007669"/>
    <property type="project" value="TreeGrafter"/>
</dbReference>
<dbReference type="PANTHER" id="PTHR11530">
    <property type="entry name" value="D-AMINO ACID OXIDASE"/>
    <property type="match status" value="1"/>
</dbReference>
<organism evidence="8 9">
    <name type="scientific">Hyaloscypha variabilis (strain UAMH 11265 / GT02V1 / F)</name>
    <name type="common">Meliniomyces variabilis</name>
    <dbReference type="NCBI Taxonomy" id="1149755"/>
    <lineage>
        <taxon>Eukaryota</taxon>
        <taxon>Fungi</taxon>
        <taxon>Dikarya</taxon>
        <taxon>Ascomycota</taxon>
        <taxon>Pezizomycotina</taxon>
        <taxon>Leotiomycetes</taxon>
        <taxon>Helotiales</taxon>
        <taxon>Hyaloscyphaceae</taxon>
        <taxon>Hyaloscypha</taxon>
        <taxon>Hyaloscypha variabilis</taxon>
    </lineage>
</organism>
<dbReference type="Proteomes" id="UP000235786">
    <property type="component" value="Unassembled WGS sequence"/>
</dbReference>
<evidence type="ECO:0000256" key="3">
    <source>
        <dbReference type="ARBA" id="ARBA00022630"/>
    </source>
</evidence>
<keyword evidence="5" id="KW-0560">Oxidoreductase</keyword>
<accession>A0A2J6QWA7</accession>
<sequence length="427" mass="46987">MSPKSSTRLLWGQNFSLRPGPQINPTNSSPNILVIGGGVTGLVTAWVLLDRGYRVTIVAKEWASYTKQQRLTSQIAGALWEYPPAVCGQHTDNISLTKSKRWCMVAYRVWGTIAANQDLAAASGVQMRSSVFFFPNDIEDDSKQLAKLHEIQRSGIKGVQHDPSLIQRLDIDPSYGVVDAYEHLTPIIDTDRCMAWLTALAQSKGAELITETIHGDLFAQEDNLLARFDADAIVNATGLGSFEVAGDPTCYPLRGSLIRIINDGKDFPKISTAMSIAADAARDSEIVFIVPRNDNILLLGGIAQRDEWDLNLTLESPIIQSMRHRCEAFLPVLKNARLDPDYPIAQGLRPGRDHNVRVERELRRHGTQNGQTRLRHSRIVHSYGHGGAGWSLSFGCAEEVASLVEDALRGVPATPMAPYSPEIQSSL</sequence>
<dbReference type="InterPro" id="IPR006076">
    <property type="entry name" value="FAD-dep_OxRdtase"/>
</dbReference>
<comment type="cofactor">
    <cofactor evidence="1 6">
        <name>FAD</name>
        <dbReference type="ChEBI" id="CHEBI:57692"/>
    </cofactor>
</comment>
<dbReference type="Gene3D" id="3.40.50.720">
    <property type="entry name" value="NAD(P)-binding Rossmann-like Domain"/>
    <property type="match status" value="1"/>
</dbReference>
<comment type="similarity">
    <text evidence="2">Belongs to the DAMOX/DASOX family.</text>
</comment>
<name>A0A2J6QWA7_HYAVF</name>
<dbReference type="Pfam" id="PF01266">
    <property type="entry name" value="DAO"/>
    <property type="match status" value="1"/>
</dbReference>
<dbReference type="InterPro" id="IPR023209">
    <property type="entry name" value="DAO"/>
</dbReference>
<evidence type="ECO:0000259" key="7">
    <source>
        <dbReference type="Pfam" id="PF01266"/>
    </source>
</evidence>